<comment type="caution">
    <text evidence="3">The sequence shown here is derived from an EMBL/GenBank/DDBJ whole genome shotgun (WGS) entry which is preliminary data.</text>
</comment>
<protein>
    <submittedName>
        <fullName evidence="3">Uncharacterized protein</fullName>
    </submittedName>
</protein>
<feature type="compositionally biased region" description="Acidic residues" evidence="2">
    <location>
        <begin position="359"/>
        <end position="377"/>
    </location>
</feature>
<accession>A0A388KS13</accession>
<sequence>MTPNATAPIAAAPNNQSTYQQPQRRPWQGSYREQGGYREQGSYRGRDDRFEKMWGFVNKEMEEKERLAKERDRKQKEEEERKRQQEQDEKRQKEQQEKMKFQTNLRKLIKGSMTEVCESILGKKVAPTENVCAEMKIAMRISLVDKEIDSLKQENIALSKGIIELREEVNALRRGGEKRSVEVVTEKSPPVEPARVKLRVANRDLTPGDIAKMADAYSKLRDDKDYAEREVAALKEQINRLKIRTSPLVIRRRFALRNVQPTNLRKKMAQSVDEPEGEDAEAESSRPTVRFEKRADKTRPTFTKRFFLELSKLRKNEIDKLCLEEGISYNTIRGSAADLAERYGSATFPRLRRRVVIEEEKEDGEDDNQSVDIAEGEPGDRVDEISDC</sequence>
<dbReference type="Gramene" id="GBG72788">
    <property type="protein sequence ID" value="GBG72788"/>
    <property type="gene ID" value="CBR_g12356"/>
</dbReference>
<feature type="compositionally biased region" description="Basic and acidic residues" evidence="2">
    <location>
        <begin position="378"/>
        <end position="388"/>
    </location>
</feature>
<keyword evidence="4" id="KW-1185">Reference proteome</keyword>
<organism evidence="3 4">
    <name type="scientific">Chara braunii</name>
    <name type="common">Braun's stonewort</name>
    <dbReference type="NCBI Taxonomy" id="69332"/>
    <lineage>
        <taxon>Eukaryota</taxon>
        <taxon>Viridiplantae</taxon>
        <taxon>Streptophyta</taxon>
        <taxon>Charophyceae</taxon>
        <taxon>Charales</taxon>
        <taxon>Characeae</taxon>
        <taxon>Chara</taxon>
    </lineage>
</organism>
<reference evidence="3 4" key="1">
    <citation type="journal article" date="2018" name="Cell">
        <title>The Chara Genome: Secondary Complexity and Implications for Plant Terrestrialization.</title>
        <authorList>
            <person name="Nishiyama T."/>
            <person name="Sakayama H."/>
            <person name="Vries J.D."/>
            <person name="Buschmann H."/>
            <person name="Saint-Marcoux D."/>
            <person name="Ullrich K.K."/>
            <person name="Haas F.B."/>
            <person name="Vanderstraeten L."/>
            <person name="Becker D."/>
            <person name="Lang D."/>
            <person name="Vosolsobe S."/>
            <person name="Rombauts S."/>
            <person name="Wilhelmsson P.K.I."/>
            <person name="Janitza P."/>
            <person name="Kern R."/>
            <person name="Heyl A."/>
            <person name="Rumpler F."/>
            <person name="Villalobos L.I.A.C."/>
            <person name="Clay J.M."/>
            <person name="Skokan R."/>
            <person name="Toyoda A."/>
            <person name="Suzuki Y."/>
            <person name="Kagoshima H."/>
            <person name="Schijlen E."/>
            <person name="Tajeshwar N."/>
            <person name="Catarino B."/>
            <person name="Hetherington A.J."/>
            <person name="Saltykova A."/>
            <person name="Bonnot C."/>
            <person name="Breuninger H."/>
            <person name="Symeonidi A."/>
            <person name="Radhakrishnan G.V."/>
            <person name="Van Nieuwerburgh F."/>
            <person name="Deforce D."/>
            <person name="Chang C."/>
            <person name="Karol K.G."/>
            <person name="Hedrich R."/>
            <person name="Ulvskov P."/>
            <person name="Glockner G."/>
            <person name="Delwiche C.F."/>
            <person name="Petrasek J."/>
            <person name="Van de Peer Y."/>
            <person name="Friml J."/>
            <person name="Beilby M."/>
            <person name="Dolan L."/>
            <person name="Kohara Y."/>
            <person name="Sugano S."/>
            <person name="Fujiyama A."/>
            <person name="Delaux P.-M."/>
            <person name="Quint M."/>
            <person name="TheiBen G."/>
            <person name="Hagemann M."/>
            <person name="Harholt J."/>
            <person name="Dunand C."/>
            <person name="Zachgo S."/>
            <person name="Langdale J."/>
            <person name="Maumus F."/>
            <person name="Straeten D.V.D."/>
            <person name="Gould S.B."/>
            <person name="Rensing S.A."/>
        </authorList>
    </citation>
    <scope>NUCLEOTIDE SEQUENCE [LARGE SCALE GENOMIC DNA]</scope>
    <source>
        <strain evidence="3 4">S276</strain>
    </source>
</reference>
<evidence type="ECO:0000313" key="3">
    <source>
        <dbReference type="EMBL" id="GBG72788.1"/>
    </source>
</evidence>
<feature type="region of interest" description="Disordered" evidence="2">
    <location>
        <begin position="1"/>
        <end position="49"/>
    </location>
</feature>
<evidence type="ECO:0000256" key="2">
    <source>
        <dbReference type="SAM" id="MobiDB-lite"/>
    </source>
</evidence>
<evidence type="ECO:0000313" key="4">
    <source>
        <dbReference type="Proteomes" id="UP000265515"/>
    </source>
</evidence>
<feature type="region of interest" description="Disordered" evidence="2">
    <location>
        <begin position="358"/>
        <end position="388"/>
    </location>
</feature>
<keyword evidence="1" id="KW-0175">Coiled coil</keyword>
<dbReference type="EMBL" id="BFEA01000172">
    <property type="protein sequence ID" value="GBG72788.1"/>
    <property type="molecule type" value="Genomic_DNA"/>
</dbReference>
<feature type="compositionally biased region" description="Acidic residues" evidence="2">
    <location>
        <begin position="273"/>
        <end position="282"/>
    </location>
</feature>
<dbReference type="Proteomes" id="UP000265515">
    <property type="component" value="Unassembled WGS sequence"/>
</dbReference>
<feature type="compositionally biased region" description="Low complexity" evidence="2">
    <location>
        <begin position="1"/>
        <end position="15"/>
    </location>
</feature>
<feature type="region of interest" description="Disordered" evidence="2">
    <location>
        <begin position="265"/>
        <end position="289"/>
    </location>
</feature>
<name>A0A388KS13_CHABU</name>
<proteinExistence type="predicted"/>
<dbReference type="AlphaFoldDB" id="A0A388KS13"/>
<gene>
    <name evidence="3" type="ORF">CBR_g12356</name>
</gene>
<feature type="region of interest" description="Disordered" evidence="2">
    <location>
        <begin position="61"/>
        <end position="100"/>
    </location>
</feature>
<feature type="coiled-coil region" evidence="1">
    <location>
        <begin position="217"/>
        <end position="244"/>
    </location>
</feature>
<evidence type="ECO:0000256" key="1">
    <source>
        <dbReference type="SAM" id="Coils"/>
    </source>
</evidence>